<feature type="non-terminal residue" evidence="1">
    <location>
        <position position="1"/>
    </location>
</feature>
<dbReference type="AlphaFoldDB" id="A0A8S3J7M7"/>
<reference evidence="1" key="1">
    <citation type="submission" date="2021-02" db="EMBL/GenBank/DDBJ databases">
        <authorList>
            <person name="Nowell W R."/>
        </authorList>
    </citation>
    <scope>NUCLEOTIDE SEQUENCE</scope>
</reference>
<organism evidence="1 2">
    <name type="scientific">Rotaria magnacalcarata</name>
    <dbReference type="NCBI Taxonomy" id="392030"/>
    <lineage>
        <taxon>Eukaryota</taxon>
        <taxon>Metazoa</taxon>
        <taxon>Spiralia</taxon>
        <taxon>Gnathifera</taxon>
        <taxon>Rotifera</taxon>
        <taxon>Eurotatoria</taxon>
        <taxon>Bdelloidea</taxon>
        <taxon>Philodinida</taxon>
        <taxon>Philodinidae</taxon>
        <taxon>Rotaria</taxon>
    </lineage>
</organism>
<accession>A0A8S3J7M7</accession>
<proteinExistence type="predicted"/>
<comment type="caution">
    <text evidence="1">The sequence shown here is derived from an EMBL/GenBank/DDBJ whole genome shotgun (WGS) entry which is preliminary data.</text>
</comment>
<sequence length="74" mass="8326">SPYDSFMRKHLQHYGYFSGRGEVIKKYGFFPSKSQLISSSSGSDSSSSDEENEINYKSPCAFERTSGGFLHKCL</sequence>
<protein>
    <submittedName>
        <fullName evidence="1">Uncharacterized protein</fullName>
    </submittedName>
</protein>
<evidence type="ECO:0000313" key="1">
    <source>
        <dbReference type="EMBL" id="CAF5211729.1"/>
    </source>
</evidence>
<gene>
    <name evidence="1" type="ORF">SMN809_LOCUS78572</name>
</gene>
<evidence type="ECO:0000313" key="2">
    <source>
        <dbReference type="Proteomes" id="UP000676336"/>
    </source>
</evidence>
<name>A0A8S3J7M7_9BILA</name>
<dbReference type="Proteomes" id="UP000676336">
    <property type="component" value="Unassembled WGS sequence"/>
</dbReference>
<dbReference type="EMBL" id="CAJOBI010340179">
    <property type="protein sequence ID" value="CAF5211729.1"/>
    <property type="molecule type" value="Genomic_DNA"/>
</dbReference>